<evidence type="ECO:0000256" key="1">
    <source>
        <dbReference type="SAM" id="Phobius"/>
    </source>
</evidence>
<evidence type="ECO:0000313" key="3">
    <source>
        <dbReference type="Proteomes" id="UP000267027"/>
    </source>
</evidence>
<sequence>RPILFPRSRRIYILYHSCIYIYTYIYIIYNINIYTLKFSTSWHFTLFTQIMIEIHGTPFETASLLQFISHQGYWLLFHEINGAFHNLCEFSFIHEAAFSRYGATPMIVLHRNIL</sequence>
<organism evidence="4">
    <name type="scientific">Angiostrongylus costaricensis</name>
    <name type="common">Nematode worm</name>
    <dbReference type="NCBI Taxonomy" id="334426"/>
    <lineage>
        <taxon>Eukaryota</taxon>
        <taxon>Metazoa</taxon>
        <taxon>Ecdysozoa</taxon>
        <taxon>Nematoda</taxon>
        <taxon>Chromadorea</taxon>
        <taxon>Rhabditida</taxon>
        <taxon>Rhabditina</taxon>
        <taxon>Rhabditomorpha</taxon>
        <taxon>Strongyloidea</taxon>
        <taxon>Metastrongylidae</taxon>
        <taxon>Angiostrongylus</taxon>
    </lineage>
</organism>
<reference evidence="2 3" key="2">
    <citation type="submission" date="2018-11" db="EMBL/GenBank/DDBJ databases">
        <authorList>
            <consortium name="Pathogen Informatics"/>
        </authorList>
    </citation>
    <scope>NUCLEOTIDE SEQUENCE [LARGE SCALE GENOMIC DNA]</scope>
    <source>
        <strain evidence="2 3">Costa Rica</strain>
    </source>
</reference>
<reference evidence="4" key="1">
    <citation type="submission" date="2016-04" db="UniProtKB">
        <authorList>
            <consortium name="WormBaseParasite"/>
        </authorList>
    </citation>
    <scope>IDENTIFICATION</scope>
</reference>
<proteinExistence type="predicted"/>
<feature type="transmembrane region" description="Helical" evidence="1">
    <location>
        <begin position="12"/>
        <end position="29"/>
    </location>
</feature>
<keyword evidence="3" id="KW-1185">Reference proteome</keyword>
<dbReference type="AlphaFoldDB" id="A0A158PLZ3"/>
<gene>
    <name evidence="2" type="ORF">ACOC_LOCUS11963</name>
</gene>
<name>A0A158PLZ3_ANGCS</name>
<keyword evidence="1" id="KW-0812">Transmembrane</keyword>
<accession>A0A158PLZ3</accession>
<keyword evidence="1" id="KW-1133">Transmembrane helix</keyword>
<protein>
    <submittedName>
        <fullName evidence="4">Secreted protein</fullName>
    </submittedName>
</protein>
<evidence type="ECO:0000313" key="4">
    <source>
        <dbReference type="WBParaSite" id="ACOC_0001196201-mRNA-1"/>
    </source>
</evidence>
<dbReference type="EMBL" id="UYYA01004844">
    <property type="protein sequence ID" value="VDM63548.1"/>
    <property type="molecule type" value="Genomic_DNA"/>
</dbReference>
<dbReference type="WBParaSite" id="ACOC_0001196201-mRNA-1">
    <property type="protein sequence ID" value="ACOC_0001196201-mRNA-1"/>
    <property type="gene ID" value="ACOC_0001196201"/>
</dbReference>
<dbReference type="STRING" id="334426.A0A158PLZ3"/>
<evidence type="ECO:0000313" key="2">
    <source>
        <dbReference type="EMBL" id="VDM63548.1"/>
    </source>
</evidence>
<keyword evidence="1" id="KW-0472">Membrane</keyword>
<dbReference type="Proteomes" id="UP000267027">
    <property type="component" value="Unassembled WGS sequence"/>
</dbReference>
<dbReference type="OrthoDB" id="10006218at2759"/>